<dbReference type="EMBL" id="JADJIB010000001">
    <property type="protein sequence ID" value="MBK7271622.1"/>
    <property type="molecule type" value="Genomic_DNA"/>
</dbReference>
<dbReference type="EMBL" id="JADKGK010000024">
    <property type="protein sequence ID" value="MBL0005278.1"/>
    <property type="molecule type" value="Genomic_DNA"/>
</dbReference>
<dbReference type="EMBL" id="JADIXZ010000004">
    <property type="protein sequence ID" value="MBK6300872.1"/>
    <property type="molecule type" value="Genomic_DNA"/>
</dbReference>
<evidence type="ECO:0000313" key="1">
    <source>
        <dbReference type="EMBL" id="MBK6300872.1"/>
    </source>
</evidence>
<protein>
    <submittedName>
        <fullName evidence="1">Uncharacterized protein</fullName>
    </submittedName>
</protein>
<sequence>MSDLQCPARVFLARDDLPGARVEAAVEGEHIAGRYAVPPGGPADCTWLDGIADRHRGEAVIVVAPVEVITSWLLGAGRHVKPADVLSFEIDSDGWRARAVVTGPIPIQRPSH</sequence>
<dbReference type="AlphaFoldDB" id="A0A935CDL9"/>
<evidence type="ECO:0000313" key="3">
    <source>
        <dbReference type="EMBL" id="MBL0005278.1"/>
    </source>
</evidence>
<gene>
    <name evidence="1" type="ORF">IPF40_07420</name>
    <name evidence="2" type="ORF">IPI13_00070</name>
    <name evidence="3" type="ORF">IPP00_15315</name>
</gene>
<organism evidence="1 4">
    <name type="scientific">Candidatus Phosphoribacter hodrii</name>
    <dbReference type="NCBI Taxonomy" id="2953743"/>
    <lineage>
        <taxon>Bacteria</taxon>
        <taxon>Bacillati</taxon>
        <taxon>Actinomycetota</taxon>
        <taxon>Actinomycetes</taxon>
        <taxon>Micrococcales</taxon>
        <taxon>Dermatophilaceae</taxon>
        <taxon>Candidatus Phosphoribacter</taxon>
    </lineage>
</organism>
<dbReference type="Proteomes" id="UP000886632">
    <property type="component" value="Unassembled WGS sequence"/>
</dbReference>
<dbReference type="Proteomes" id="UP000718281">
    <property type="component" value="Unassembled WGS sequence"/>
</dbReference>
<dbReference type="Proteomes" id="UP000726105">
    <property type="component" value="Unassembled WGS sequence"/>
</dbReference>
<evidence type="ECO:0000313" key="5">
    <source>
        <dbReference type="Proteomes" id="UP000726105"/>
    </source>
</evidence>
<comment type="caution">
    <text evidence="1">The sequence shown here is derived from an EMBL/GenBank/DDBJ whole genome shotgun (WGS) entry which is preliminary data.</text>
</comment>
<evidence type="ECO:0000313" key="4">
    <source>
        <dbReference type="Proteomes" id="UP000718281"/>
    </source>
</evidence>
<proteinExistence type="predicted"/>
<reference evidence="4 5" key="1">
    <citation type="submission" date="2020-10" db="EMBL/GenBank/DDBJ databases">
        <title>Connecting structure to function with the recovery of over 1000 high-quality activated sludge metagenome-assembled genomes encoding full-length rRNA genes using long-read sequencing.</title>
        <authorList>
            <person name="Singleton C.M."/>
            <person name="Petriglieri F."/>
            <person name="Kristensen J.M."/>
            <person name="Kirkegaard R.H."/>
            <person name="Michaelsen T.Y."/>
            <person name="Andersen M.H."/>
            <person name="Karst S.M."/>
            <person name="Dueholm M.S."/>
            <person name="Nielsen P.H."/>
            <person name="Albertsen M."/>
        </authorList>
    </citation>
    <scope>NUCLEOTIDE SEQUENCE [LARGE SCALE GENOMIC DNA]</scope>
    <source>
        <strain evidence="1">AalE_18-Q3-R2-46_BAT3C.188</strain>
        <strain evidence="2">Ega_18-Q3-R5-49_MAXAC.001</strain>
        <strain evidence="3">Ribe_18-Q3-R11-54_MAXAC.001</strain>
    </source>
</reference>
<accession>A0A935CDL9</accession>
<evidence type="ECO:0000313" key="2">
    <source>
        <dbReference type="EMBL" id="MBK7271622.1"/>
    </source>
</evidence>
<name>A0A935CDL9_9MICO</name>